<keyword evidence="3" id="KW-1185">Reference proteome</keyword>
<feature type="region of interest" description="Disordered" evidence="1">
    <location>
        <begin position="172"/>
        <end position="271"/>
    </location>
</feature>
<feature type="region of interest" description="Disordered" evidence="1">
    <location>
        <begin position="383"/>
        <end position="402"/>
    </location>
</feature>
<protein>
    <submittedName>
        <fullName evidence="2">Uncharacterized protein</fullName>
    </submittedName>
</protein>
<feature type="region of interest" description="Disordered" evidence="1">
    <location>
        <begin position="482"/>
        <end position="561"/>
    </location>
</feature>
<feature type="region of interest" description="Disordered" evidence="1">
    <location>
        <begin position="21"/>
        <end position="73"/>
    </location>
</feature>
<dbReference type="EMBL" id="JAJTJA010000003">
    <property type="protein sequence ID" value="KAH8701663.1"/>
    <property type="molecule type" value="Genomic_DNA"/>
</dbReference>
<feature type="compositionally biased region" description="Low complexity" evidence="1">
    <location>
        <begin position="335"/>
        <end position="357"/>
    </location>
</feature>
<feature type="compositionally biased region" description="Basic and acidic residues" evidence="1">
    <location>
        <begin position="521"/>
        <end position="535"/>
    </location>
</feature>
<proteinExistence type="predicted"/>
<feature type="compositionally biased region" description="Low complexity" evidence="1">
    <location>
        <begin position="111"/>
        <end position="121"/>
    </location>
</feature>
<evidence type="ECO:0000313" key="2">
    <source>
        <dbReference type="EMBL" id="KAH8701663.1"/>
    </source>
</evidence>
<feature type="region of interest" description="Disordered" evidence="1">
    <location>
        <begin position="590"/>
        <end position="631"/>
    </location>
</feature>
<feature type="region of interest" description="Disordered" evidence="1">
    <location>
        <begin position="415"/>
        <end position="441"/>
    </location>
</feature>
<feature type="region of interest" description="Disordered" evidence="1">
    <location>
        <begin position="333"/>
        <end position="375"/>
    </location>
</feature>
<comment type="caution">
    <text evidence="2">The sequence shown here is derived from an EMBL/GenBank/DDBJ whole genome shotgun (WGS) entry which is preliminary data.</text>
</comment>
<feature type="compositionally biased region" description="Basic and acidic residues" evidence="1">
    <location>
        <begin position="253"/>
        <end position="262"/>
    </location>
</feature>
<sequence length="783" mass="87043">MGRQSVRSPFLITARSSSIMAETTYKQKPSPTLSSQEFPLSDRSRKAHRILGDYNSSPQLPKREENINNTLDSRGFDRYSHAAAAREPNPTPSHHELRVRASSPLLGRNYHSSQRSTVSSHHSPELPQVRKSGSWSDLRPSPHTDSYSFDTQSQRSLAFGVVEDMRGILFANKGPIPKDVTPTKPESAKDKKKKMRPSRIDLSLLFPKPKPASAPLLSPQRYTNSPSPVHSEFSATKRTSSTKLTKPRSRSNSRKEVQKDVIPEEPLPIPSRPRKTQVLDWFDIPVEKSIRVGGVNIEDDTEVDDEDFSPSMVSDPPPQIHLPKQHKEANLALPTSAKAASRRSSLTSRASRRTSYTIDSHLSPQPTTPFSERLSTSLQAWQSEGDLRLRNPKPALSKKSSHSTLMISDLTKTSVLSLSSSEDEDDGEDRREEDENYGELLVKRATPQRAFRESVSTFEDFEPEICTAEAVVATRGHALTQLNRAHSKMSTSSSDSHRTARRQSHGHQSYSSNPRSSVTAKRQDSRASRRVSLIEEREELTDTHNGNSQLRPVPAYSNMHSAKRRSRIIAVTRQEESILEAMRLRNGRFTPSMYGEISTTPNPDSESESTTSRSMPPAPRIQEPAHTPDYGTSFLRLSTVMSPSQGTALSMAGEGATSKDKEAFMSLSSASDNEQKTETNSTASPRLSLAYSETHSSSSTTGYTSPMTPTLPIHRFSPRAPPPSHAPPPIPPEAAKRHSRRRTDSSEAIRLDDEVANDKEPEVEYPLWAIKWARDSVDLAVVT</sequence>
<feature type="compositionally biased region" description="Polar residues" evidence="1">
    <location>
        <begin position="506"/>
        <end position="520"/>
    </location>
</feature>
<organism evidence="2 3">
    <name type="scientific">Talaromyces proteolyticus</name>
    <dbReference type="NCBI Taxonomy" id="1131652"/>
    <lineage>
        <taxon>Eukaryota</taxon>
        <taxon>Fungi</taxon>
        <taxon>Dikarya</taxon>
        <taxon>Ascomycota</taxon>
        <taxon>Pezizomycotina</taxon>
        <taxon>Eurotiomycetes</taxon>
        <taxon>Eurotiomycetidae</taxon>
        <taxon>Eurotiales</taxon>
        <taxon>Trichocomaceae</taxon>
        <taxon>Talaromyces</taxon>
        <taxon>Talaromyces sect. Bacilispori</taxon>
    </lineage>
</organism>
<dbReference type="GeneID" id="70245644"/>
<name>A0AAD4Q3D6_9EURO</name>
<evidence type="ECO:0000313" key="3">
    <source>
        <dbReference type="Proteomes" id="UP001201262"/>
    </source>
</evidence>
<feature type="compositionally biased region" description="Polar residues" evidence="1">
    <location>
        <begin position="358"/>
        <end position="375"/>
    </location>
</feature>
<feature type="region of interest" description="Disordered" evidence="1">
    <location>
        <begin position="107"/>
        <end position="151"/>
    </location>
</feature>
<gene>
    <name evidence="2" type="ORF">BGW36DRAFT_371272</name>
</gene>
<dbReference type="Proteomes" id="UP001201262">
    <property type="component" value="Unassembled WGS sequence"/>
</dbReference>
<accession>A0AAD4Q3D6</accession>
<feature type="compositionally biased region" description="Polar residues" evidence="1">
    <location>
        <begin position="220"/>
        <end position="244"/>
    </location>
</feature>
<reference evidence="2" key="1">
    <citation type="submission" date="2021-12" db="EMBL/GenBank/DDBJ databases">
        <title>Convergent genome expansion in fungi linked to evolution of root-endophyte symbiosis.</title>
        <authorList>
            <consortium name="DOE Joint Genome Institute"/>
            <person name="Ke Y.-H."/>
            <person name="Bonito G."/>
            <person name="Liao H.-L."/>
            <person name="Looney B."/>
            <person name="Rojas-Flechas A."/>
            <person name="Nash J."/>
            <person name="Hameed K."/>
            <person name="Schadt C."/>
            <person name="Martin F."/>
            <person name="Crous P.W."/>
            <person name="Miettinen O."/>
            <person name="Magnuson J.K."/>
            <person name="Labbe J."/>
            <person name="Jacobson D."/>
            <person name="Doktycz M.J."/>
            <person name="Veneault-Fourrey C."/>
            <person name="Kuo A."/>
            <person name="Mondo S."/>
            <person name="Calhoun S."/>
            <person name="Riley R."/>
            <person name="Ohm R."/>
            <person name="LaButti K."/>
            <person name="Andreopoulos B."/>
            <person name="Pangilinan J."/>
            <person name="Nolan M."/>
            <person name="Tritt A."/>
            <person name="Clum A."/>
            <person name="Lipzen A."/>
            <person name="Daum C."/>
            <person name="Barry K."/>
            <person name="Grigoriev I.V."/>
            <person name="Vilgalys R."/>
        </authorList>
    </citation>
    <scope>NUCLEOTIDE SEQUENCE</scope>
    <source>
        <strain evidence="2">PMI_201</strain>
    </source>
</reference>
<feature type="compositionally biased region" description="Basic and acidic residues" evidence="1">
    <location>
        <begin position="742"/>
        <end position="759"/>
    </location>
</feature>
<feature type="compositionally biased region" description="Polar residues" evidence="1">
    <location>
        <begin position="21"/>
        <end position="38"/>
    </location>
</feature>
<dbReference type="RefSeq" id="XP_046075039.1">
    <property type="nucleotide sequence ID" value="XM_046215357.1"/>
</dbReference>
<feature type="compositionally biased region" description="Polar residues" evidence="1">
    <location>
        <begin position="597"/>
        <end position="614"/>
    </location>
</feature>
<feature type="compositionally biased region" description="Polar residues" evidence="1">
    <location>
        <begin position="667"/>
        <end position="685"/>
    </location>
</feature>
<evidence type="ECO:0000256" key="1">
    <source>
        <dbReference type="SAM" id="MobiDB-lite"/>
    </source>
</evidence>
<feature type="compositionally biased region" description="Acidic residues" evidence="1">
    <location>
        <begin position="421"/>
        <end position="437"/>
    </location>
</feature>
<feature type="compositionally biased region" description="Low complexity" evidence="1">
    <location>
        <begin position="692"/>
        <end position="710"/>
    </location>
</feature>
<feature type="region of interest" description="Disordered" evidence="1">
    <location>
        <begin position="667"/>
        <end position="759"/>
    </location>
</feature>
<dbReference type="AlphaFoldDB" id="A0AAD4Q3D6"/>
<feature type="compositionally biased region" description="Pro residues" evidence="1">
    <location>
        <begin position="719"/>
        <end position="732"/>
    </location>
</feature>